<dbReference type="Pfam" id="PF03588">
    <property type="entry name" value="Leu_Phe_trans"/>
    <property type="match status" value="1"/>
</dbReference>
<dbReference type="Gene3D" id="3.40.630.70">
    <property type="entry name" value="Leucyl/phenylalanyl-tRNA-protein transferase, C-terminal domain"/>
    <property type="match status" value="1"/>
</dbReference>
<comment type="subcellular location">
    <subcellularLocation>
        <location evidence="4">Cytoplasm</location>
    </subcellularLocation>
</comment>
<evidence type="ECO:0000313" key="5">
    <source>
        <dbReference type="EMBL" id="QMW23745.1"/>
    </source>
</evidence>
<dbReference type="Proteomes" id="UP000515292">
    <property type="component" value="Chromosome"/>
</dbReference>
<comment type="similarity">
    <text evidence="4">Belongs to the L/F-transferase family.</text>
</comment>
<comment type="catalytic activity">
    <reaction evidence="4">
        <text>L-phenylalanyl-tRNA(Phe) + an N-terminal L-alpha-aminoacyl-[protein] = an N-terminal L-phenylalanyl-L-alpha-aminoacyl-[protein] + tRNA(Phe)</text>
        <dbReference type="Rhea" id="RHEA:43632"/>
        <dbReference type="Rhea" id="RHEA-COMP:9668"/>
        <dbReference type="Rhea" id="RHEA-COMP:9699"/>
        <dbReference type="Rhea" id="RHEA-COMP:10636"/>
        <dbReference type="Rhea" id="RHEA-COMP:10637"/>
        <dbReference type="ChEBI" id="CHEBI:78442"/>
        <dbReference type="ChEBI" id="CHEBI:78531"/>
        <dbReference type="ChEBI" id="CHEBI:78597"/>
        <dbReference type="ChEBI" id="CHEBI:83561"/>
        <dbReference type="EC" id="2.3.2.6"/>
    </reaction>
</comment>
<dbReference type="PANTHER" id="PTHR30098">
    <property type="entry name" value="LEUCYL/PHENYLALANYL-TRNA--PROTEIN TRANSFERASE"/>
    <property type="match status" value="1"/>
</dbReference>
<dbReference type="InterPro" id="IPR004616">
    <property type="entry name" value="Leu/Phe-tRNA_Trfase"/>
</dbReference>
<evidence type="ECO:0000256" key="3">
    <source>
        <dbReference type="ARBA" id="ARBA00023315"/>
    </source>
</evidence>
<keyword evidence="2 4" id="KW-0808">Transferase</keyword>
<dbReference type="PANTHER" id="PTHR30098:SF2">
    <property type="entry name" value="LEUCYL_PHENYLALANYL-TRNA--PROTEIN TRANSFERASE"/>
    <property type="match status" value="1"/>
</dbReference>
<organism evidence="5 6">
    <name type="scientific">Sandaracinobacteroides saxicola</name>
    <dbReference type="NCBI Taxonomy" id="2759707"/>
    <lineage>
        <taxon>Bacteria</taxon>
        <taxon>Pseudomonadati</taxon>
        <taxon>Pseudomonadota</taxon>
        <taxon>Alphaproteobacteria</taxon>
        <taxon>Sphingomonadales</taxon>
        <taxon>Sphingosinicellaceae</taxon>
        <taxon>Sandaracinobacteroides</taxon>
    </lineage>
</organism>
<gene>
    <name evidence="4" type="primary">aat</name>
    <name evidence="5" type="ORF">H3309_04470</name>
</gene>
<keyword evidence="1 4" id="KW-0963">Cytoplasm</keyword>
<dbReference type="SUPFAM" id="SSF55729">
    <property type="entry name" value="Acyl-CoA N-acyltransferases (Nat)"/>
    <property type="match status" value="1"/>
</dbReference>
<dbReference type="RefSeq" id="WP_182297568.1">
    <property type="nucleotide sequence ID" value="NZ_CP059851.1"/>
</dbReference>
<dbReference type="EC" id="2.3.2.6" evidence="4"/>
<sequence length="228" mass="24471">MKTLNTELLVRAYSAGIFPMADSREASEVFWVEPRRRGIIPLDAFHLPRSLAKTLKSERFSHSINRAFETVITACAEPAPGRRQSWINASIHEGYCRMHAAELAHSVEVWDADGRLVGGLYGVHIGAAFFGESMFSRADNASKAALAHLVARLRAGGFTLLDTQFLTNHLAQFGAIEVKRDVYVAALGKAIAGSGDFFAFGAAEGTAGDGFAGGVSGKAIVQRLSQTS</sequence>
<dbReference type="AlphaFoldDB" id="A0A7G5IK53"/>
<comment type="function">
    <text evidence="4">Functions in the N-end rule pathway of protein degradation where it conjugates Leu, Phe and, less efficiently, Met from aminoacyl-tRNAs to the N-termini of proteins containing an N-terminal arginine or lysine.</text>
</comment>
<keyword evidence="3 4" id="KW-0012">Acyltransferase</keyword>
<comment type="catalytic activity">
    <reaction evidence="4">
        <text>N-terminal L-arginyl-[protein] + L-leucyl-tRNA(Leu) = N-terminal L-leucyl-L-arginyl-[protein] + tRNA(Leu) + H(+)</text>
        <dbReference type="Rhea" id="RHEA:50416"/>
        <dbReference type="Rhea" id="RHEA-COMP:9613"/>
        <dbReference type="Rhea" id="RHEA-COMP:9622"/>
        <dbReference type="Rhea" id="RHEA-COMP:12672"/>
        <dbReference type="Rhea" id="RHEA-COMP:12673"/>
        <dbReference type="ChEBI" id="CHEBI:15378"/>
        <dbReference type="ChEBI" id="CHEBI:64719"/>
        <dbReference type="ChEBI" id="CHEBI:78442"/>
        <dbReference type="ChEBI" id="CHEBI:78494"/>
        <dbReference type="ChEBI" id="CHEBI:133044"/>
        <dbReference type="EC" id="2.3.2.6"/>
    </reaction>
</comment>
<dbReference type="NCBIfam" id="TIGR00667">
    <property type="entry name" value="aat"/>
    <property type="match status" value="1"/>
</dbReference>
<dbReference type="GO" id="GO:0005737">
    <property type="term" value="C:cytoplasm"/>
    <property type="evidence" value="ECO:0007669"/>
    <property type="project" value="UniProtKB-SubCell"/>
</dbReference>
<dbReference type="GO" id="GO:0030163">
    <property type="term" value="P:protein catabolic process"/>
    <property type="evidence" value="ECO:0007669"/>
    <property type="project" value="UniProtKB-UniRule"/>
</dbReference>
<dbReference type="InterPro" id="IPR042203">
    <property type="entry name" value="Leu/Phe-tRNA_Trfase_C"/>
</dbReference>
<protein>
    <recommendedName>
        <fullName evidence="4">Leucyl/phenylalanyl-tRNA--protein transferase</fullName>
        <ecNumber evidence="4">2.3.2.6</ecNumber>
    </recommendedName>
    <alternativeName>
        <fullName evidence="4">L/F-transferase</fullName>
    </alternativeName>
    <alternativeName>
        <fullName evidence="4">Leucyltransferase</fullName>
    </alternativeName>
    <alternativeName>
        <fullName evidence="4">Phenyalanyltransferase</fullName>
    </alternativeName>
</protein>
<proteinExistence type="inferred from homology"/>
<evidence type="ECO:0000256" key="1">
    <source>
        <dbReference type="ARBA" id="ARBA00022490"/>
    </source>
</evidence>
<keyword evidence="6" id="KW-1185">Reference proteome</keyword>
<evidence type="ECO:0000256" key="4">
    <source>
        <dbReference type="HAMAP-Rule" id="MF_00688"/>
    </source>
</evidence>
<dbReference type="KEGG" id="sand:H3309_04470"/>
<evidence type="ECO:0000256" key="2">
    <source>
        <dbReference type="ARBA" id="ARBA00022679"/>
    </source>
</evidence>
<dbReference type="EMBL" id="CP059851">
    <property type="protein sequence ID" value="QMW23745.1"/>
    <property type="molecule type" value="Genomic_DNA"/>
</dbReference>
<name>A0A7G5IK53_9SPHN</name>
<dbReference type="HAMAP" id="MF_00688">
    <property type="entry name" value="Leu_Phe_trans"/>
    <property type="match status" value="1"/>
</dbReference>
<reference evidence="5 6" key="1">
    <citation type="submission" date="2020-07" db="EMBL/GenBank/DDBJ databases">
        <title>Complete genome sequence for Sandaracinobacter sp. M6.</title>
        <authorList>
            <person name="Tang Y."/>
            <person name="Liu Q."/>
            <person name="Guo Z."/>
            <person name="Lei P."/>
            <person name="Huang B."/>
        </authorList>
    </citation>
    <scope>NUCLEOTIDE SEQUENCE [LARGE SCALE GENOMIC DNA]</scope>
    <source>
        <strain evidence="5 6">M6</strain>
    </source>
</reference>
<accession>A0A7G5IK53</accession>
<dbReference type="InterPro" id="IPR016181">
    <property type="entry name" value="Acyl_CoA_acyltransferase"/>
</dbReference>
<evidence type="ECO:0000313" key="6">
    <source>
        <dbReference type="Proteomes" id="UP000515292"/>
    </source>
</evidence>
<comment type="catalytic activity">
    <reaction evidence="4">
        <text>N-terminal L-lysyl-[protein] + L-leucyl-tRNA(Leu) = N-terminal L-leucyl-L-lysyl-[protein] + tRNA(Leu) + H(+)</text>
        <dbReference type="Rhea" id="RHEA:12340"/>
        <dbReference type="Rhea" id="RHEA-COMP:9613"/>
        <dbReference type="Rhea" id="RHEA-COMP:9622"/>
        <dbReference type="Rhea" id="RHEA-COMP:12670"/>
        <dbReference type="Rhea" id="RHEA-COMP:12671"/>
        <dbReference type="ChEBI" id="CHEBI:15378"/>
        <dbReference type="ChEBI" id="CHEBI:65249"/>
        <dbReference type="ChEBI" id="CHEBI:78442"/>
        <dbReference type="ChEBI" id="CHEBI:78494"/>
        <dbReference type="ChEBI" id="CHEBI:133043"/>
        <dbReference type="EC" id="2.3.2.6"/>
    </reaction>
</comment>
<dbReference type="GO" id="GO:0008914">
    <property type="term" value="F:leucyl-tRNA--protein transferase activity"/>
    <property type="evidence" value="ECO:0007669"/>
    <property type="project" value="UniProtKB-UniRule"/>
</dbReference>